<reference evidence="2 3" key="1">
    <citation type="submission" date="2019-03" db="EMBL/GenBank/DDBJ databases">
        <authorList>
            <person name="Gonzalez-Pimentel J.L."/>
        </authorList>
    </citation>
    <scope>NUCLEOTIDE SEQUENCE [LARGE SCALE GENOMIC DNA]</scope>
    <source>
        <strain evidence="2 3">JCM 31289</strain>
    </source>
</reference>
<feature type="domain" description="N-acetyltransferase" evidence="1">
    <location>
        <begin position="175"/>
        <end position="329"/>
    </location>
</feature>
<sequence length="329" mass="34026">MPGSVRGTSCRADGITVGLDRLTGRRPLELAVAGRNTVAVAPTSCLDARVTSVDLVDRRELLDRLERYYDAVPLSGARVEDFGPLTLFVREGQGWPFYARPTLGWSGAVSAADVDRVRARQRELGVPESFEWVAETTPALRAAVEQAGLAVHEHPLMVLGPDVPAPAVPEMAAGVVVRTLGPDDPALPSALAVPHLAFAEPGTGSGVAGLAELGEAVRGLAGDGSVESAAERILAGRTCVAAAVEDGTSLCAGQHQPVGAVTEIVGVGTLPAARRRGLGHAVTAALVADARSRGVETVFLSAGDDDVARIYARLGFRTVATALIAEPVE</sequence>
<gene>
    <name evidence="2" type="ORF">E4099_05335</name>
</gene>
<evidence type="ECO:0000259" key="1">
    <source>
        <dbReference type="PROSITE" id="PS51186"/>
    </source>
</evidence>
<organism evidence="2 3">
    <name type="scientific">Streptomyces palmae</name>
    <dbReference type="NCBI Taxonomy" id="1701085"/>
    <lineage>
        <taxon>Bacteria</taxon>
        <taxon>Bacillati</taxon>
        <taxon>Actinomycetota</taxon>
        <taxon>Actinomycetes</taxon>
        <taxon>Kitasatosporales</taxon>
        <taxon>Streptomycetaceae</taxon>
        <taxon>Streptomyces</taxon>
    </lineage>
</organism>
<dbReference type="InterPro" id="IPR013653">
    <property type="entry name" value="GCN5-like_dom"/>
</dbReference>
<dbReference type="CDD" id="cd04301">
    <property type="entry name" value="NAT_SF"/>
    <property type="match status" value="1"/>
</dbReference>
<evidence type="ECO:0000313" key="3">
    <source>
        <dbReference type="Proteomes" id="UP000297948"/>
    </source>
</evidence>
<dbReference type="InterPro" id="IPR016181">
    <property type="entry name" value="Acyl_CoA_acyltransferase"/>
</dbReference>
<keyword evidence="2" id="KW-0808">Transferase</keyword>
<keyword evidence="3" id="KW-1185">Reference proteome</keyword>
<comment type="caution">
    <text evidence="2">The sequence shown here is derived from an EMBL/GenBank/DDBJ whole genome shotgun (WGS) entry which is preliminary data.</text>
</comment>
<dbReference type="GO" id="GO:0016747">
    <property type="term" value="F:acyltransferase activity, transferring groups other than amino-acyl groups"/>
    <property type="evidence" value="ECO:0007669"/>
    <property type="project" value="InterPro"/>
</dbReference>
<name>A0A4Z0HBE3_9ACTN</name>
<dbReference type="EMBL" id="SRID01000028">
    <property type="protein sequence ID" value="TGB16470.1"/>
    <property type="molecule type" value="Genomic_DNA"/>
</dbReference>
<dbReference type="Pfam" id="PF08445">
    <property type="entry name" value="FR47"/>
    <property type="match status" value="1"/>
</dbReference>
<dbReference type="Gene3D" id="3.40.630.30">
    <property type="match status" value="1"/>
</dbReference>
<dbReference type="Proteomes" id="UP000297948">
    <property type="component" value="Unassembled WGS sequence"/>
</dbReference>
<dbReference type="PROSITE" id="PS51186">
    <property type="entry name" value="GNAT"/>
    <property type="match status" value="1"/>
</dbReference>
<dbReference type="SUPFAM" id="SSF55729">
    <property type="entry name" value="Acyl-CoA N-acyltransferases (Nat)"/>
    <property type="match status" value="1"/>
</dbReference>
<evidence type="ECO:0000313" key="2">
    <source>
        <dbReference type="EMBL" id="TGB16470.1"/>
    </source>
</evidence>
<accession>A0A4Z0HBE3</accession>
<protein>
    <submittedName>
        <fullName evidence="2">GNAT family N-acetyltransferase</fullName>
    </submittedName>
</protein>
<dbReference type="OrthoDB" id="5503463at2"/>
<dbReference type="InterPro" id="IPR000182">
    <property type="entry name" value="GNAT_dom"/>
</dbReference>
<proteinExistence type="predicted"/>
<dbReference type="AlphaFoldDB" id="A0A4Z0HBE3"/>